<organism evidence="3">
    <name type="scientific">Salvia splendens</name>
    <name type="common">Scarlet sage</name>
    <dbReference type="NCBI Taxonomy" id="180675"/>
    <lineage>
        <taxon>Eukaryota</taxon>
        <taxon>Viridiplantae</taxon>
        <taxon>Streptophyta</taxon>
        <taxon>Embryophyta</taxon>
        <taxon>Tracheophyta</taxon>
        <taxon>Spermatophyta</taxon>
        <taxon>Magnoliopsida</taxon>
        <taxon>eudicotyledons</taxon>
        <taxon>Gunneridae</taxon>
        <taxon>Pentapetalae</taxon>
        <taxon>asterids</taxon>
        <taxon>lamiids</taxon>
        <taxon>Lamiales</taxon>
        <taxon>Lamiaceae</taxon>
        <taxon>Nepetoideae</taxon>
        <taxon>Mentheae</taxon>
        <taxon>Salviinae</taxon>
        <taxon>Salvia</taxon>
        <taxon>Salvia subgen. Calosphace</taxon>
        <taxon>core Calosphace</taxon>
    </lineage>
</organism>
<dbReference type="GO" id="GO:0009451">
    <property type="term" value="P:RNA modification"/>
    <property type="evidence" value="ECO:0007669"/>
    <property type="project" value="InterPro"/>
</dbReference>
<accession>A0A8X8ZVI5</accession>
<sequence>MKNTVEVIANILGNPSVIKTSSEAKQLHAQIVKRQGNAILFAKSAAIILSVYANFNLLRDCLSLFNAFRYPAPGKAWKSIIRCCASNGNFEESVAFFKKMRAAGKLPDRNVFPSLLKTCAAHLGDLRFGEAVHCCVIRVGLDSDLFTGNALMNMYVKLEPLNARDVFDCCSEPKWPFRFYNCLNRTVSSGSYMQDYKDKFEVVDEKLHSSDENASDEQMIVDDYVSLKNNVRRSNVDCSDGEIVVVGSVLGKRKNSVEKVFETMPVRDVVSWNTVIGGHVQNGMYEEALLTLKDMGLGNLRPDSYTLSTILPVFAKYVDVRKGKEIHGYAVRHGHDKDVFIGSSLIDMYANCMQLEYSYKVFGLSPQKDRVSWNSMIAVCVQNGCFDDGLRYFREMLKAGVEPVAFSFSSIMPACAHLAMLCLGKELHGYIIRRGFDDNIFVASSLMDMYAKCGNIETAKWIFDKMEFHDTVSWTAMIMAYALNGHARDAISFFEKMEMEGVKPNSGSFLAVLTACSHGGLVDEAQMFFDRMTLGYAIPPGIEHYAAVSDLLGRAGRLDEAYEFICKMHIKPTDAIWLTLLSACRVHKNVELAEKVAKEVLAIDPESVNAYVLLSNVYVDVGRWKEATKLRTTMRKKGVKKNEACSWIEVV</sequence>
<dbReference type="Proteomes" id="UP000298416">
    <property type="component" value="Unassembled WGS sequence"/>
</dbReference>
<dbReference type="NCBIfam" id="TIGR00756">
    <property type="entry name" value="PPR"/>
    <property type="match status" value="4"/>
</dbReference>
<dbReference type="GO" id="GO:0003723">
    <property type="term" value="F:RNA binding"/>
    <property type="evidence" value="ECO:0007669"/>
    <property type="project" value="InterPro"/>
</dbReference>
<dbReference type="PANTHER" id="PTHR47926">
    <property type="entry name" value="PENTATRICOPEPTIDE REPEAT-CONTAINING PROTEIN"/>
    <property type="match status" value="1"/>
</dbReference>
<comment type="caution">
    <text evidence="3">The sequence shown here is derived from an EMBL/GenBank/DDBJ whole genome shotgun (WGS) entry which is preliminary data.</text>
</comment>
<evidence type="ECO:0000256" key="1">
    <source>
        <dbReference type="ARBA" id="ARBA00022737"/>
    </source>
</evidence>
<evidence type="ECO:0000313" key="4">
    <source>
        <dbReference type="Proteomes" id="UP000298416"/>
    </source>
</evidence>
<dbReference type="InterPro" id="IPR011990">
    <property type="entry name" value="TPR-like_helical_dom_sf"/>
</dbReference>
<gene>
    <name evidence="3" type="ORF">SASPL_116577</name>
</gene>
<dbReference type="PANTHER" id="PTHR47926:SF518">
    <property type="entry name" value="(WILD MALAYSIAN BANANA) HYPOTHETICAL PROTEIN"/>
    <property type="match status" value="1"/>
</dbReference>
<dbReference type="InterPro" id="IPR002885">
    <property type="entry name" value="PPR_rpt"/>
</dbReference>
<feature type="repeat" description="PPR" evidence="2">
    <location>
        <begin position="607"/>
        <end position="641"/>
    </location>
</feature>
<keyword evidence="4" id="KW-1185">Reference proteome</keyword>
<dbReference type="Gene3D" id="1.25.40.10">
    <property type="entry name" value="Tetratricopeptide repeat domain"/>
    <property type="match status" value="3"/>
</dbReference>
<dbReference type="AlphaFoldDB" id="A0A8X8ZVI5"/>
<reference evidence="3" key="1">
    <citation type="submission" date="2018-01" db="EMBL/GenBank/DDBJ databases">
        <authorList>
            <person name="Mao J.F."/>
        </authorList>
    </citation>
    <scope>NUCLEOTIDE SEQUENCE</scope>
    <source>
        <strain evidence="3">Huo1</strain>
        <tissue evidence="3">Leaf</tissue>
    </source>
</reference>
<feature type="repeat" description="PPR" evidence="2">
    <location>
        <begin position="268"/>
        <end position="302"/>
    </location>
</feature>
<feature type="repeat" description="PPR" evidence="2">
    <location>
        <begin position="369"/>
        <end position="403"/>
    </location>
</feature>
<dbReference type="Pfam" id="PF20431">
    <property type="entry name" value="E_motif"/>
    <property type="match status" value="1"/>
</dbReference>
<dbReference type="SUPFAM" id="SSF48452">
    <property type="entry name" value="TPR-like"/>
    <property type="match status" value="1"/>
</dbReference>
<protein>
    <recommendedName>
        <fullName evidence="5">Pentatricopeptide repeat-containing protein</fullName>
    </recommendedName>
</protein>
<dbReference type="InterPro" id="IPR046848">
    <property type="entry name" value="E_motif"/>
</dbReference>
<evidence type="ECO:0000313" key="3">
    <source>
        <dbReference type="EMBL" id="KAG6420062.1"/>
    </source>
</evidence>
<reference evidence="3" key="2">
    <citation type="submission" date="2020-08" db="EMBL/GenBank/DDBJ databases">
        <title>Plant Genome Project.</title>
        <authorList>
            <person name="Zhang R.-G."/>
        </authorList>
    </citation>
    <scope>NUCLEOTIDE SEQUENCE</scope>
    <source>
        <strain evidence="3">Huo1</strain>
        <tissue evidence="3">Leaf</tissue>
    </source>
</reference>
<dbReference type="InterPro" id="IPR046960">
    <property type="entry name" value="PPR_At4g14850-like_plant"/>
</dbReference>
<dbReference type="FunFam" id="1.25.40.10:FF:000073">
    <property type="entry name" value="Pentatricopeptide repeat-containing protein chloroplastic"/>
    <property type="match status" value="1"/>
</dbReference>
<dbReference type="FunFam" id="1.25.40.10:FF:001093">
    <property type="entry name" value="Pentatricopeptide repeat-containing protein At2g34400"/>
    <property type="match status" value="1"/>
</dbReference>
<dbReference type="EMBL" id="PNBA02000006">
    <property type="protein sequence ID" value="KAG6420062.1"/>
    <property type="molecule type" value="Genomic_DNA"/>
</dbReference>
<evidence type="ECO:0008006" key="5">
    <source>
        <dbReference type="Google" id="ProtNLM"/>
    </source>
</evidence>
<proteinExistence type="predicted"/>
<keyword evidence="1" id="KW-0677">Repeat</keyword>
<feature type="repeat" description="PPR" evidence="2">
    <location>
        <begin position="470"/>
        <end position="504"/>
    </location>
</feature>
<dbReference type="PROSITE" id="PS51375">
    <property type="entry name" value="PPR"/>
    <property type="match status" value="5"/>
</dbReference>
<dbReference type="Pfam" id="PF01535">
    <property type="entry name" value="PPR"/>
    <property type="match status" value="3"/>
</dbReference>
<feature type="repeat" description="PPR" evidence="2">
    <location>
        <begin position="73"/>
        <end position="107"/>
    </location>
</feature>
<evidence type="ECO:0000256" key="2">
    <source>
        <dbReference type="PROSITE-ProRule" id="PRU00708"/>
    </source>
</evidence>
<dbReference type="Pfam" id="PF13041">
    <property type="entry name" value="PPR_2"/>
    <property type="match status" value="3"/>
</dbReference>
<name>A0A8X8ZVI5_SALSN</name>